<proteinExistence type="predicted"/>
<dbReference type="EMBL" id="KL367526">
    <property type="protein sequence ID" value="KFD66266.1"/>
    <property type="molecule type" value="Genomic_DNA"/>
</dbReference>
<name>A0A085N9X0_9BILA</name>
<dbReference type="Proteomes" id="UP000030758">
    <property type="component" value="Unassembled WGS sequence"/>
</dbReference>
<protein>
    <submittedName>
        <fullName evidence="1">Uncharacterized protein</fullName>
    </submittedName>
</protein>
<gene>
    <name evidence="1" type="ORF">M514_21553</name>
</gene>
<accession>A0A085N9X0</accession>
<evidence type="ECO:0000313" key="1">
    <source>
        <dbReference type="EMBL" id="KFD66266.1"/>
    </source>
</evidence>
<sequence>MKGNRKKKELFIPIVRKRRTQAIGAFGTQLVPSSAIGHDGTSWVLKASTAHVLLFLTTGINRSFFL</sequence>
<organism evidence="1">
    <name type="scientific">Trichuris suis</name>
    <name type="common">pig whipworm</name>
    <dbReference type="NCBI Taxonomy" id="68888"/>
    <lineage>
        <taxon>Eukaryota</taxon>
        <taxon>Metazoa</taxon>
        <taxon>Ecdysozoa</taxon>
        <taxon>Nematoda</taxon>
        <taxon>Enoplea</taxon>
        <taxon>Dorylaimia</taxon>
        <taxon>Trichinellida</taxon>
        <taxon>Trichuridae</taxon>
        <taxon>Trichuris</taxon>
    </lineage>
</organism>
<reference evidence="1" key="1">
    <citation type="journal article" date="2014" name="Nat. Genet.">
        <title>Genome and transcriptome of the porcine whipworm Trichuris suis.</title>
        <authorList>
            <person name="Jex A.R."/>
            <person name="Nejsum P."/>
            <person name="Schwarz E.M."/>
            <person name="Hu L."/>
            <person name="Young N.D."/>
            <person name="Hall R.S."/>
            <person name="Korhonen P.K."/>
            <person name="Liao S."/>
            <person name="Thamsborg S."/>
            <person name="Xia J."/>
            <person name="Xu P."/>
            <person name="Wang S."/>
            <person name="Scheerlinck J.P."/>
            <person name="Hofmann A."/>
            <person name="Sternberg P.W."/>
            <person name="Wang J."/>
            <person name="Gasser R.B."/>
        </authorList>
    </citation>
    <scope>NUCLEOTIDE SEQUENCE [LARGE SCALE GENOMIC DNA]</scope>
    <source>
        <strain evidence="1">DCEP-RM93F</strain>
    </source>
</reference>
<dbReference type="AlphaFoldDB" id="A0A085N9X0"/>